<proteinExistence type="predicted"/>
<dbReference type="OrthoDB" id="308644at2"/>
<dbReference type="Proteomes" id="UP000199183">
    <property type="component" value="Unassembled WGS sequence"/>
</dbReference>
<evidence type="ECO:0008006" key="3">
    <source>
        <dbReference type="Google" id="ProtNLM"/>
    </source>
</evidence>
<dbReference type="AlphaFoldDB" id="A0A1H4KQV1"/>
<protein>
    <recommendedName>
        <fullName evidence="3">Toxin HicA</fullName>
    </recommendedName>
</protein>
<dbReference type="EMBL" id="FNRY01000001">
    <property type="protein sequence ID" value="SEB60773.1"/>
    <property type="molecule type" value="Genomic_DNA"/>
</dbReference>
<accession>A0A1H4KQV1</accession>
<gene>
    <name evidence="1" type="ORF">SAMN04489806_1267</name>
</gene>
<reference evidence="1 2" key="1">
    <citation type="submission" date="2016-10" db="EMBL/GenBank/DDBJ databases">
        <authorList>
            <person name="de Groot N.N."/>
        </authorList>
    </citation>
    <scope>NUCLEOTIDE SEQUENCE [LARGE SCALE GENOMIC DNA]</scope>
    <source>
        <strain evidence="1 2">DSM 21799</strain>
    </source>
</reference>
<dbReference type="STRING" id="640635.SAMN04489806_1267"/>
<name>A0A1H4KQV1_9MICO</name>
<sequence length="88" mass="9835">MTPSQARRLVRAMRASPANVRYSELMAVCEHYFGEPRLHGGSHSVFATPWPGDPRVSIQNQGGMAKPYQVRQVLDAIKKMEDEHGGRS</sequence>
<evidence type="ECO:0000313" key="2">
    <source>
        <dbReference type="Proteomes" id="UP000199183"/>
    </source>
</evidence>
<organism evidence="1 2">
    <name type="scientific">Paramicrobacterium humi</name>
    <dbReference type="NCBI Taxonomy" id="640635"/>
    <lineage>
        <taxon>Bacteria</taxon>
        <taxon>Bacillati</taxon>
        <taxon>Actinomycetota</taxon>
        <taxon>Actinomycetes</taxon>
        <taxon>Micrococcales</taxon>
        <taxon>Microbacteriaceae</taxon>
        <taxon>Paramicrobacterium</taxon>
    </lineage>
</organism>
<evidence type="ECO:0000313" key="1">
    <source>
        <dbReference type="EMBL" id="SEB60773.1"/>
    </source>
</evidence>
<keyword evidence="2" id="KW-1185">Reference proteome</keyword>